<protein>
    <submittedName>
        <fullName evidence="2">VOC family protein</fullName>
    </submittedName>
</protein>
<evidence type="ECO:0000313" key="3">
    <source>
        <dbReference type="Proteomes" id="UP000298484"/>
    </source>
</evidence>
<dbReference type="InterPro" id="IPR029068">
    <property type="entry name" value="Glyas_Bleomycin-R_OHBP_Dase"/>
</dbReference>
<keyword evidence="3" id="KW-1185">Reference proteome</keyword>
<sequence length="214" mass="24257">MAVGGDHMLAIDHIVIAAKDPEQAARDFGKEYDIQITEGGRHANWGTYNYLAYFRNDCYIEWLGIFDETTAARSDNPLIHLLFRELAEGHEGAIQFALRTNQMDDAIQHLRKLDMPFTGPVRGSRQLPDGSLLEWRMLFPETNWEVLPFMIEWNKGKNTPQDPNLINDKTISLTTHLTDPGMLSSIYQLNVNDGIVRLDNAELTLSGELNVSVE</sequence>
<dbReference type="PANTHER" id="PTHR40265">
    <property type="entry name" value="BLL2707 PROTEIN"/>
    <property type="match status" value="1"/>
</dbReference>
<organism evidence="2 3">
    <name type="scientific">Lentibacillus salicampi</name>
    <dbReference type="NCBI Taxonomy" id="175306"/>
    <lineage>
        <taxon>Bacteria</taxon>
        <taxon>Bacillati</taxon>
        <taxon>Bacillota</taxon>
        <taxon>Bacilli</taxon>
        <taxon>Bacillales</taxon>
        <taxon>Bacillaceae</taxon>
        <taxon>Lentibacillus</taxon>
    </lineage>
</organism>
<name>A0A4Y9AA69_9BACI</name>
<comment type="caution">
    <text evidence="2">The sequence shown here is derived from an EMBL/GenBank/DDBJ whole genome shotgun (WGS) entry which is preliminary data.</text>
</comment>
<gene>
    <name evidence="2" type="ORF">E4U82_14410</name>
</gene>
<accession>A0A4Y9AA69</accession>
<dbReference type="Proteomes" id="UP000298484">
    <property type="component" value="Unassembled WGS sequence"/>
</dbReference>
<evidence type="ECO:0000313" key="2">
    <source>
        <dbReference type="EMBL" id="TFJ92077.1"/>
    </source>
</evidence>
<dbReference type="Gene3D" id="3.10.180.10">
    <property type="entry name" value="2,3-Dihydroxybiphenyl 1,2-Dioxygenase, domain 1"/>
    <property type="match status" value="1"/>
</dbReference>
<dbReference type="OrthoDB" id="9111355at2"/>
<dbReference type="Pfam" id="PF13468">
    <property type="entry name" value="Glyoxalase_3"/>
    <property type="match status" value="1"/>
</dbReference>
<proteinExistence type="predicted"/>
<reference evidence="2 3" key="1">
    <citation type="submission" date="2019-03" db="EMBL/GenBank/DDBJ databases">
        <title>Genome sequence of Lentibacillus salicampi ATCC BAA-719.</title>
        <authorList>
            <person name="Maclea K.S."/>
            <person name="Simoes Junior M."/>
        </authorList>
    </citation>
    <scope>NUCLEOTIDE SEQUENCE [LARGE SCALE GENOMIC DNA]</scope>
    <source>
        <strain evidence="2 3">ATCC BAA-719</strain>
    </source>
</reference>
<evidence type="ECO:0000259" key="1">
    <source>
        <dbReference type="Pfam" id="PF13468"/>
    </source>
</evidence>
<dbReference type="EMBL" id="SRHY01000030">
    <property type="protein sequence ID" value="TFJ92077.1"/>
    <property type="molecule type" value="Genomic_DNA"/>
</dbReference>
<dbReference type="InterPro" id="IPR025870">
    <property type="entry name" value="Glyoxalase-like_dom"/>
</dbReference>
<dbReference type="SUPFAM" id="SSF54593">
    <property type="entry name" value="Glyoxalase/Bleomycin resistance protein/Dihydroxybiphenyl dioxygenase"/>
    <property type="match status" value="1"/>
</dbReference>
<dbReference type="AlphaFoldDB" id="A0A4Y9AA69"/>
<feature type="domain" description="Glyoxalase-like" evidence="1">
    <location>
        <begin position="11"/>
        <end position="159"/>
    </location>
</feature>
<dbReference type="PANTHER" id="PTHR40265:SF1">
    <property type="entry name" value="GLYOXALASE-LIKE DOMAIN-CONTAINING PROTEIN"/>
    <property type="match status" value="1"/>
</dbReference>